<reference evidence="2 3" key="1">
    <citation type="submission" date="2019-08" db="EMBL/GenBank/DDBJ databases">
        <title>Ulvibacter marinistellae sp. nov., isolated from a starfish, Patiria pectinifera.</title>
        <authorList>
            <person name="Kawano K."/>
            <person name="Ushijima N."/>
            <person name="Kihara M."/>
            <person name="Itoh H."/>
        </authorList>
    </citation>
    <scope>NUCLEOTIDE SEQUENCE [LARGE SCALE GENOMIC DNA]</scope>
    <source>
        <strain evidence="2 3">KK4</strain>
    </source>
</reference>
<keyword evidence="3" id="KW-1185">Reference proteome</keyword>
<name>A0A5J4G0P6_9FLAO</name>
<dbReference type="AlphaFoldDB" id="A0A5J4G0P6"/>
<proteinExistence type="predicted"/>
<dbReference type="SUPFAM" id="SSF53448">
    <property type="entry name" value="Nucleotide-diphospho-sugar transferases"/>
    <property type="match status" value="1"/>
</dbReference>
<evidence type="ECO:0000313" key="2">
    <source>
        <dbReference type="EMBL" id="GEQ87318.1"/>
    </source>
</evidence>
<comment type="caution">
    <text evidence="2">The sequence shown here is derived from an EMBL/GenBank/DDBJ whole genome shotgun (WGS) entry which is preliminary data.</text>
</comment>
<dbReference type="InterPro" id="IPR001173">
    <property type="entry name" value="Glyco_trans_2-like"/>
</dbReference>
<dbReference type="CDD" id="cd00761">
    <property type="entry name" value="Glyco_tranf_GTA_type"/>
    <property type="match status" value="1"/>
</dbReference>
<dbReference type="Pfam" id="PF00535">
    <property type="entry name" value="Glycos_transf_2"/>
    <property type="match status" value="1"/>
</dbReference>
<dbReference type="PANTHER" id="PTHR22916">
    <property type="entry name" value="GLYCOSYLTRANSFERASE"/>
    <property type="match status" value="1"/>
</dbReference>
<dbReference type="OrthoDB" id="6307329at2"/>
<protein>
    <submittedName>
        <fullName evidence="2">Glycosyl transferase</fullName>
    </submittedName>
</protein>
<keyword evidence="2" id="KW-0808">Transferase</keyword>
<organism evidence="2 3">
    <name type="scientific">Patiriisocius marinistellae</name>
    <dbReference type="NCBI Taxonomy" id="2494560"/>
    <lineage>
        <taxon>Bacteria</taxon>
        <taxon>Pseudomonadati</taxon>
        <taxon>Bacteroidota</taxon>
        <taxon>Flavobacteriia</taxon>
        <taxon>Flavobacteriales</taxon>
        <taxon>Flavobacteriaceae</taxon>
        <taxon>Patiriisocius</taxon>
    </lineage>
</organism>
<dbReference type="Proteomes" id="UP000326994">
    <property type="component" value="Unassembled WGS sequence"/>
</dbReference>
<dbReference type="RefSeq" id="WP_151895236.1">
    <property type="nucleotide sequence ID" value="NZ_BKCF01000007.1"/>
</dbReference>
<evidence type="ECO:0000259" key="1">
    <source>
        <dbReference type="Pfam" id="PF00535"/>
    </source>
</evidence>
<sequence length="310" mass="35305">MAKFSVVIAVYNKEGFLSQTIQSVLAQTFEDFEIIIVNDGSTDTSEQIIKSFDDPRINYYYQENAGAGAARNAAISMTTSKYIALLDADDYWDQGYLQCINLLVKTYPEEKVFAVACRIENRKKTSAPVYSIANLQPNETRVLDFFDSSYINSILTSSSTVLHHSVFNKIGVYNPKIKSGQDTDLWIRIGLHYKVVFKNTPYATYNYSPSSLSNTTFNINEKIDLYPYKQFENKHSSLQKFLDLNHFSIAILAKKTGNIEGFEKHFKEINQENLNKKQRFLLNASPLMLKSLALMKRVLETLGLPLSAFK</sequence>
<feature type="domain" description="Glycosyltransferase 2-like" evidence="1">
    <location>
        <begin position="5"/>
        <end position="162"/>
    </location>
</feature>
<dbReference type="GO" id="GO:0016758">
    <property type="term" value="F:hexosyltransferase activity"/>
    <property type="evidence" value="ECO:0007669"/>
    <property type="project" value="UniProtKB-ARBA"/>
</dbReference>
<gene>
    <name evidence="2" type="ORF">ULMS_28260</name>
</gene>
<dbReference type="Gene3D" id="3.90.550.10">
    <property type="entry name" value="Spore Coat Polysaccharide Biosynthesis Protein SpsA, Chain A"/>
    <property type="match status" value="1"/>
</dbReference>
<dbReference type="InterPro" id="IPR029044">
    <property type="entry name" value="Nucleotide-diphossugar_trans"/>
</dbReference>
<dbReference type="PANTHER" id="PTHR22916:SF3">
    <property type="entry name" value="UDP-GLCNAC:BETAGAL BETA-1,3-N-ACETYLGLUCOSAMINYLTRANSFERASE-LIKE PROTEIN 1"/>
    <property type="match status" value="1"/>
</dbReference>
<dbReference type="EMBL" id="BKCF01000007">
    <property type="protein sequence ID" value="GEQ87318.1"/>
    <property type="molecule type" value="Genomic_DNA"/>
</dbReference>
<accession>A0A5J4G0P6</accession>
<evidence type="ECO:0000313" key="3">
    <source>
        <dbReference type="Proteomes" id="UP000326994"/>
    </source>
</evidence>